<name>A0A179G824_METCM</name>
<evidence type="ECO:0000313" key="2">
    <source>
        <dbReference type="Proteomes" id="UP000078397"/>
    </source>
</evidence>
<protein>
    <submittedName>
        <fullName evidence="1">Uncharacterized protein</fullName>
    </submittedName>
</protein>
<dbReference type="RefSeq" id="XP_018150028.1">
    <property type="nucleotide sequence ID" value="XM_018281353.1"/>
</dbReference>
<gene>
    <name evidence="1" type="ORF">VFPPC_01550</name>
</gene>
<proteinExistence type="predicted"/>
<comment type="caution">
    <text evidence="1">The sequence shown here is derived from an EMBL/GenBank/DDBJ whole genome shotgun (WGS) entry which is preliminary data.</text>
</comment>
<organism evidence="1 2">
    <name type="scientific">Pochonia chlamydosporia 170</name>
    <dbReference type="NCBI Taxonomy" id="1380566"/>
    <lineage>
        <taxon>Eukaryota</taxon>
        <taxon>Fungi</taxon>
        <taxon>Dikarya</taxon>
        <taxon>Ascomycota</taxon>
        <taxon>Pezizomycotina</taxon>
        <taxon>Sordariomycetes</taxon>
        <taxon>Hypocreomycetidae</taxon>
        <taxon>Hypocreales</taxon>
        <taxon>Clavicipitaceae</taxon>
        <taxon>Pochonia</taxon>
    </lineage>
</organism>
<keyword evidence="2" id="KW-1185">Reference proteome</keyword>
<dbReference type="GeneID" id="28845347"/>
<evidence type="ECO:0000313" key="1">
    <source>
        <dbReference type="EMBL" id="OAQ73945.1"/>
    </source>
</evidence>
<dbReference type="KEGG" id="pchm:VFPPC_01550"/>
<dbReference type="EMBL" id="LSBJ02000001">
    <property type="protein sequence ID" value="OAQ73945.1"/>
    <property type="molecule type" value="Genomic_DNA"/>
</dbReference>
<sequence length="69" mass="7786">MDLHSCCHDSFEITQRDTVAKALCCSLRMMYDAGTVCSREPHVGTSRMFSINVLLCHDTSSRSHTEIIH</sequence>
<accession>A0A179G824</accession>
<dbReference type="AlphaFoldDB" id="A0A179G824"/>
<reference evidence="1 2" key="1">
    <citation type="journal article" date="2016" name="PLoS Pathog.">
        <title>Biosynthesis of antibiotic leucinostatins in bio-control fungus Purpureocillium lilacinum and their inhibition on phytophthora revealed by genome mining.</title>
        <authorList>
            <person name="Wang G."/>
            <person name="Liu Z."/>
            <person name="Lin R."/>
            <person name="Li E."/>
            <person name="Mao Z."/>
            <person name="Ling J."/>
            <person name="Yang Y."/>
            <person name="Yin W.B."/>
            <person name="Xie B."/>
        </authorList>
    </citation>
    <scope>NUCLEOTIDE SEQUENCE [LARGE SCALE GENOMIC DNA]</scope>
    <source>
        <strain evidence="1">170</strain>
    </source>
</reference>
<dbReference type="Proteomes" id="UP000078397">
    <property type="component" value="Unassembled WGS sequence"/>
</dbReference>